<accession>A0AAP8QEH4</accession>
<comment type="caution">
    <text evidence="1">The sequence shown here is derived from an EMBL/GenBank/DDBJ whole genome shotgun (WGS) entry which is preliminary data.</text>
</comment>
<proteinExistence type="predicted"/>
<dbReference type="EMBL" id="PRKQ01000012">
    <property type="protein sequence ID" value="PPB02461.1"/>
    <property type="molecule type" value="Genomic_DNA"/>
</dbReference>
<organism evidence="1 2">
    <name type="scientific">Brevibacillus laterosporus</name>
    <name type="common">Bacillus laterosporus</name>
    <dbReference type="NCBI Taxonomy" id="1465"/>
    <lineage>
        <taxon>Bacteria</taxon>
        <taxon>Bacillati</taxon>
        <taxon>Bacillota</taxon>
        <taxon>Bacilli</taxon>
        <taxon>Bacillales</taxon>
        <taxon>Paenibacillaceae</taxon>
        <taxon>Brevibacillus</taxon>
    </lineage>
</organism>
<dbReference type="AlphaFoldDB" id="A0AAP8QEH4"/>
<evidence type="ECO:0000313" key="2">
    <source>
        <dbReference type="Proteomes" id="UP000239759"/>
    </source>
</evidence>
<gene>
    <name evidence="1" type="ORF">C4A77_11935</name>
</gene>
<evidence type="ECO:0000313" key="1">
    <source>
        <dbReference type="EMBL" id="PPB02461.1"/>
    </source>
</evidence>
<protein>
    <submittedName>
        <fullName evidence="1">Uncharacterized protein</fullName>
    </submittedName>
</protein>
<reference evidence="1 2" key="1">
    <citation type="submission" date="2018-02" db="EMBL/GenBank/DDBJ databases">
        <title>Comparative analysis of genomes of three Brevibacillus laterosporus strains producers of potent antimicrobials isolated from silage.</title>
        <authorList>
            <person name="Kojic M."/>
            <person name="Miljkovic M."/>
            <person name="Studholme D."/>
            <person name="Filipic B."/>
        </authorList>
    </citation>
    <scope>NUCLEOTIDE SEQUENCE [LARGE SCALE GENOMIC DNA]</scope>
    <source>
        <strain evidence="1 2">BGSP11</strain>
    </source>
</reference>
<dbReference type="Proteomes" id="UP000239759">
    <property type="component" value="Unassembled WGS sequence"/>
</dbReference>
<name>A0AAP8QEH4_BRELA</name>
<sequence>MFLNKTATFLSFYLLHLLSYAFGSMGFDLFSNLTQRTLAFYEVRIPQTGDLPPVSFRFHLAVYTNTLN</sequence>